<dbReference type="STRING" id="626522.GCWU000325_02200"/>
<gene>
    <name evidence="1" type="ORF">GCWU000325_02200</name>
</gene>
<organism evidence="1 2">
    <name type="scientific">Alloprevotella tannerae ATCC 51259</name>
    <dbReference type="NCBI Taxonomy" id="626522"/>
    <lineage>
        <taxon>Bacteria</taxon>
        <taxon>Pseudomonadati</taxon>
        <taxon>Bacteroidota</taxon>
        <taxon>Bacteroidia</taxon>
        <taxon>Bacteroidales</taxon>
        <taxon>Prevotellaceae</taxon>
        <taxon>Alloprevotella</taxon>
    </lineage>
</organism>
<dbReference type="Proteomes" id="UP000003460">
    <property type="component" value="Unassembled WGS sequence"/>
</dbReference>
<reference evidence="1" key="1">
    <citation type="submission" date="2009-09" db="EMBL/GenBank/DDBJ databases">
        <authorList>
            <person name="Weinstock G."/>
            <person name="Sodergren E."/>
            <person name="Clifton S."/>
            <person name="Fulton L."/>
            <person name="Fulton B."/>
            <person name="Courtney L."/>
            <person name="Fronick C."/>
            <person name="Harrison M."/>
            <person name="Strong C."/>
            <person name="Farmer C."/>
            <person name="Delahaunty K."/>
            <person name="Markovic C."/>
            <person name="Hall O."/>
            <person name="Minx P."/>
            <person name="Tomlinson C."/>
            <person name="Mitreva M."/>
            <person name="Nelson J."/>
            <person name="Hou S."/>
            <person name="Wollam A."/>
            <person name="Pepin K.H."/>
            <person name="Johnson M."/>
            <person name="Bhonagiri V."/>
            <person name="Nash W.E."/>
            <person name="Warren W."/>
            <person name="Chinwalla A."/>
            <person name="Mardis E.R."/>
            <person name="Wilson R.K."/>
        </authorList>
    </citation>
    <scope>NUCLEOTIDE SEQUENCE [LARGE SCALE GENOMIC DNA]</scope>
    <source>
        <strain evidence="1">ATCC 51259</strain>
    </source>
</reference>
<keyword evidence="2" id="KW-1185">Reference proteome</keyword>
<name>C9LIY9_9BACT</name>
<evidence type="ECO:0000313" key="2">
    <source>
        <dbReference type="Proteomes" id="UP000003460"/>
    </source>
</evidence>
<dbReference type="EMBL" id="ACIJ02000023">
    <property type="protein sequence ID" value="EEX70956.1"/>
    <property type="molecule type" value="Genomic_DNA"/>
</dbReference>
<protein>
    <submittedName>
        <fullName evidence="1">Uncharacterized protein</fullName>
    </submittedName>
</protein>
<proteinExistence type="predicted"/>
<accession>C9LIY9</accession>
<sequence length="65" mass="7612">MKKITVFSSGILTRSRSKYIVKDKATQNTLYIITFRLKRRMNYKGTYFKEHYPSVGTLSRRSSTG</sequence>
<evidence type="ECO:0000313" key="1">
    <source>
        <dbReference type="EMBL" id="EEX70956.1"/>
    </source>
</evidence>
<dbReference type="HOGENOM" id="CLU_2846206_0_0_10"/>
<dbReference type="AlphaFoldDB" id="C9LIY9"/>
<comment type="caution">
    <text evidence="1">The sequence shown here is derived from an EMBL/GenBank/DDBJ whole genome shotgun (WGS) entry which is preliminary data.</text>
</comment>